<feature type="region of interest" description="Disordered" evidence="1">
    <location>
        <begin position="81"/>
        <end position="101"/>
    </location>
</feature>
<dbReference type="OrthoDB" id="9942438at2759"/>
<feature type="region of interest" description="Disordered" evidence="1">
    <location>
        <begin position="185"/>
        <end position="248"/>
    </location>
</feature>
<dbReference type="AlphaFoldDB" id="A0A8T2J2F4"/>
<dbReference type="InterPro" id="IPR029293">
    <property type="entry name" value="RHNO1"/>
</dbReference>
<name>A0A8T2J2F4_9PIPI</name>
<accession>A0A8T2J2F4</accession>
<dbReference type="Pfam" id="PF15319">
    <property type="entry name" value="RHINO"/>
    <property type="match status" value="2"/>
</dbReference>
<evidence type="ECO:0000313" key="2">
    <source>
        <dbReference type="EMBL" id="KAG8438472.1"/>
    </source>
</evidence>
<dbReference type="GO" id="GO:0005634">
    <property type="term" value="C:nucleus"/>
    <property type="evidence" value="ECO:0007669"/>
    <property type="project" value="InterPro"/>
</dbReference>
<dbReference type="GO" id="GO:0000077">
    <property type="term" value="P:DNA damage checkpoint signaling"/>
    <property type="evidence" value="ECO:0007669"/>
    <property type="project" value="InterPro"/>
</dbReference>
<keyword evidence="3" id="KW-1185">Reference proteome</keyword>
<dbReference type="EMBL" id="JAACNH010000006">
    <property type="protein sequence ID" value="KAG8438472.1"/>
    <property type="molecule type" value="Genomic_DNA"/>
</dbReference>
<dbReference type="Proteomes" id="UP000812440">
    <property type="component" value="Chromosome 3"/>
</dbReference>
<comment type="caution">
    <text evidence="2">The sequence shown here is derived from an EMBL/GenBank/DDBJ whole genome shotgun (WGS) entry which is preliminary data.</text>
</comment>
<proteinExistence type="predicted"/>
<dbReference type="GO" id="GO:0005694">
    <property type="term" value="C:chromosome"/>
    <property type="evidence" value="ECO:0007669"/>
    <property type="project" value="TreeGrafter"/>
</dbReference>
<dbReference type="GO" id="GO:0071479">
    <property type="term" value="P:cellular response to ionizing radiation"/>
    <property type="evidence" value="ECO:0007669"/>
    <property type="project" value="InterPro"/>
</dbReference>
<evidence type="ECO:0000256" key="1">
    <source>
        <dbReference type="SAM" id="MobiDB-lite"/>
    </source>
</evidence>
<dbReference type="PANTHER" id="PTHR35541:SF1">
    <property type="entry name" value="RAD9, HUS1, RAD1-INTERACTING NUCLEAR ORPHAN PROTEIN 1"/>
    <property type="match status" value="1"/>
</dbReference>
<sequence>MPRRKRIACDTRKTRLVFLESPKQGQHHVYGSPPDKAAHPVCAPTRSLDHNTSSSWVSPQFDQTEEMHFPARRRLRHLSSNSSMQIRTRDPNHSDLRASGTRSSAYKFPTLSFTRRGAAELTRKTSVCVRRRTLLPVITEQGRLSPLPQESSCTNIPSPLDVRTPETSFHCVQVPERATETLVRQTPKSRGVDEIAGGYASPVPGGSEEEIAGGYASPVPGGSEEEIAGGYASPVPGGSEEVLARDTPEHEYGLRITWRRRQELMK</sequence>
<dbReference type="GO" id="GO:0000725">
    <property type="term" value="P:recombinational repair"/>
    <property type="evidence" value="ECO:0007669"/>
    <property type="project" value="TreeGrafter"/>
</dbReference>
<gene>
    <name evidence="2" type="ORF">GDO86_004878</name>
</gene>
<evidence type="ECO:0000313" key="3">
    <source>
        <dbReference type="Proteomes" id="UP000812440"/>
    </source>
</evidence>
<reference evidence="2" key="1">
    <citation type="thesis" date="2020" institute="ProQuest LLC" country="789 East Eisenhower Parkway, Ann Arbor, MI, USA">
        <title>Comparative Genomics and Chromosome Evolution.</title>
        <authorList>
            <person name="Mudd A.B."/>
        </authorList>
    </citation>
    <scope>NUCLEOTIDE SEQUENCE</scope>
    <source>
        <strain evidence="2">Female2</strain>
        <tissue evidence="2">Blood</tissue>
    </source>
</reference>
<protein>
    <submittedName>
        <fullName evidence="2">Uncharacterized protein</fullName>
    </submittedName>
</protein>
<organism evidence="2 3">
    <name type="scientific">Hymenochirus boettgeri</name>
    <name type="common">Congo dwarf clawed frog</name>
    <dbReference type="NCBI Taxonomy" id="247094"/>
    <lineage>
        <taxon>Eukaryota</taxon>
        <taxon>Metazoa</taxon>
        <taxon>Chordata</taxon>
        <taxon>Craniata</taxon>
        <taxon>Vertebrata</taxon>
        <taxon>Euteleostomi</taxon>
        <taxon>Amphibia</taxon>
        <taxon>Batrachia</taxon>
        <taxon>Anura</taxon>
        <taxon>Pipoidea</taxon>
        <taxon>Pipidae</taxon>
        <taxon>Pipinae</taxon>
        <taxon>Hymenochirus</taxon>
    </lineage>
</organism>
<feature type="compositionally biased region" description="Basic and acidic residues" evidence="1">
    <location>
        <begin position="87"/>
        <end position="96"/>
    </location>
</feature>
<dbReference type="PANTHER" id="PTHR35541">
    <property type="entry name" value="RAD9, HUS1, RAD1-INTERACTING NUCLEAR ORPHAN PROTEIN 1"/>
    <property type="match status" value="1"/>
</dbReference>